<dbReference type="EMBL" id="LHUR01000032">
    <property type="protein sequence ID" value="KOA18841.1"/>
    <property type="molecule type" value="Genomic_DNA"/>
</dbReference>
<keyword evidence="1" id="KW-0812">Transmembrane</keyword>
<feature type="transmembrane region" description="Helical" evidence="1">
    <location>
        <begin position="12"/>
        <end position="30"/>
    </location>
</feature>
<name>A0A0L6Z795_9CLOT</name>
<dbReference type="GO" id="GO:0006508">
    <property type="term" value="P:proteolysis"/>
    <property type="evidence" value="ECO:0007669"/>
    <property type="project" value="UniProtKB-KW"/>
</dbReference>
<gene>
    <name evidence="3" type="ORF">CLHOM_27800</name>
</gene>
<evidence type="ECO:0000259" key="2">
    <source>
        <dbReference type="Pfam" id="PF02517"/>
    </source>
</evidence>
<feature type="transmembrane region" description="Helical" evidence="1">
    <location>
        <begin position="51"/>
        <end position="68"/>
    </location>
</feature>
<keyword evidence="3" id="KW-0645">Protease</keyword>
<dbReference type="GO" id="GO:0080120">
    <property type="term" value="P:CAAX-box protein maturation"/>
    <property type="evidence" value="ECO:0007669"/>
    <property type="project" value="UniProtKB-ARBA"/>
</dbReference>
<dbReference type="GO" id="GO:0004175">
    <property type="term" value="F:endopeptidase activity"/>
    <property type="evidence" value="ECO:0007669"/>
    <property type="project" value="UniProtKB-ARBA"/>
</dbReference>
<evidence type="ECO:0000313" key="3">
    <source>
        <dbReference type="EMBL" id="KOA18841.1"/>
    </source>
</evidence>
<proteinExistence type="predicted"/>
<evidence type="ECO:0000256" key="1">
    <source>
        <dbReference type="SAM" id="Phobius"/>
    </source>
</evidence>
<dbReference type="RefSeq" id="WP_052222265.1">
    <property type="nucleotide sequence ID" value="NZ_LHUR01000032.1"/>
</dbReference>
<protein>
    <submittedName>
        <fullName evidence="3">CAAX amino terminal protease self-immunity</fullName>
    </submittedName>
</protein>
<feature type="transmembrane region" description="Helical" evidence="1">
    <location>
        <begin position="116"/>
        <end position="136"/>
    </location>
</feature>
<dbReference type="InterPro" id="IPR003675">
    <property type="entry name" value="Rce1/LyrA-like_dom"/>
</dbReference>
<dbReference type="AlphaFoldDB" id="A0A0L6Z795"/>
<keyword evidence="1" id="KW-1133">Transmembrane helix</keyword>
<dbReference type="PATRIC" id="fig|1121318.3.peg.2793"/>
<comment type="caution">
    <text evidence="3">The sequence shown here is derived from an EMBL/GenBank/DDBJ whole genome shotgun (WGS) entry which is preliminary data.</text>
</comment>
<sequence>MNSISKEVQIVKLIYMVTWIFMVLAIIALGKSNYKVKNFKDKMIVNWKQSLSIVVLCYMSIFIGTWNASYLTNILGPITLFCQCLIGLTIAKSIDGYEPLPVTRAIIENKQAWRKIILMFGFGLLVVFLTVFIGAFSQSICSNIFNEVNNSSEAVNMLPDNKWMLFFTLLSGAGIVEETIYRLIFLSLILKITNRPWLSIVLSSLLFGLYHLTPINTMYSIYWQYPITQFVSTSLAGMIFGYFYVKRGYETAVIGHTLADWLPVLIFMK</sequence>
<feature type="transmembrane region" description="Helical" evidence="1">
    <location>
        <begin position="196"/>
        <end position="213"/>
    </location>
</feature>
<accession>A0A0L6Z795</accession>
<reference evidence="4" key="1">
    <citation type="submission" date="2015-08" db="EMBL/GenBank/DDBJ databases">
        <title>Genome sequence of the strict anaerobe Clostridium homopropionicum LuHBu1 (DSM 5847T).</title>
        <authorList>
            <person name="Poehlein A."/>
            <person name="Beck M."/>
            <person name="Schiel-Bengelsdorf B."/>
            <person name="Bengelsdorf F.R."/>
            <person name="Daniel R."/>
            <person name="Duerre P."/>
        </authorList>
    </citation>
    <scope>NUCLEOTIDE SEQUENCE [LARGE SCALE GENOMIC DNA]</scope>
    <source>
        <strain evidence="4">DSM 5847</strain>
    </source>
</reference>
<feature type="domain" description="CAAX prenyl protease 2/Lysostaphin resistance protein A-like" evidence="2">
    <location>
        <begin position="161"/>
        <end position="262"/>
    </location>
</feature>
<keyword evidence="3" id="KW-0378">Hydrolase</keyword>
<feature type="transmembrane region" description="Helical" evidence="1">
    <location>
        <begin position="225"/>
        <end position="245"/>
    </location>
</feature>
<feature type="transmembrane region" description="Helical" evidence="1">
    <location>
        <begin position="163"/>
        <end position="184"/>
    </location>
</feature>
<keyword evidence="4" id="KW-1185">Reference proteome</keyword>
<dbReference type="Proteomes" id="UP000037043">
    <property type="component" value="Unassembled WGS sequence"/>
</dbReference>
<evidence type="ECO:0000313" key="4">
    <source>
        <dbReference type="Proteomes" id="UP000037043"/>
    </source>
</evidence>
<dbReference type="STRING" id="36844.SAMN04488501_12228"/>
<organism evidence="3 4">
    <name type="scientific">Clostridium homopropionicum DSM 5847</name>
    <dbReference type="NCBI Taxonomy" id="1121318"/>
    <lineage>
        <taxon>Bacteria</taxon>
        <taxon>Bacillati</taxon>
        <taxon>Bacillota</taxon>
        <taxon>Clostridia</taxon>
        <taxon>Eubacteriales</taxon>
        <taxon>Clostridiaceae</taxon>
        <taxon>Clostridium</taxon>
    </lineage>
</organism>
<keyword evidence="1" id="KW-0472">Membrane</keyword>
<dbReference type="Pfam" id="PF02517">
    <property type="entry name" value="Rce1-like"/>
    <property type="match status" value="1"/>
</dbReference>